<evidence type="ECO:0000313" key="2">
    <source>
        <dbReference type="Proteomes" id="UP000480681"/>
    </source>
</evidence>
<evidence type="ECO:0000313" key="1">
    <source>
        <dbReference type="EMBL" id="NEX73325.1"/>
    </source>
</evidence>
<dbReference type="AlphaFoldDB" id="A0AAW9Y567"/>
<accession>A0AAW9Y567</accession>
<comment type="caution">
    <text evidence="1">The sequence shown here is derived from an EMBL/GenBank/DDBJ whole genome shotgun (WGS) entry which is preliminary data.</text>
</comment>
<dbReference type="Proteomes" id="UP000480681">
    <property type="component" value="Unassembled WGS sequence"/>
</dbReference>
<proteinExistence type="predicted"/>
<dbReference type="RefSeq" id="WP_163147084.1">
    <property type="nucleotide sequence ID" value="NZ_JAAIKZ010000001.1"/>
</dbReference>
<organism evidence="1 2">
    <name type="scientific">Aeromonas rivipollensis</name>
    <dbReference type="NCBI Taxonomy" id="948519"/>
    <lineage>
        <taxon>Bacteria</taxon>
        <taxon>Pseudomonadati</taxon>
        <taxon>Pseudomonadota</taxon>
        <taxon>Gammaproteobacteria</taxon>
        <taxon>Aeromonadales</taxon>
        <taxon>Aeromonadaceae</taxon>
        <taxon>Aeromonas</taxon>
    </lineage>
</organism>
<sequence>MMKMEFWPPRATHSVHMLTLMPPPALPARLREYICRVLSLVASLRELEGDLEGTRPQQSRLCESLMILLAEMVQRAEDPELGQLFGALSESLAGESQKSSMLAASWAAGPSPGEGDRYHQTIWEKV</sequence>
<protein>
    <submittedName>
        <fullName evidence="1">Uncharacterized protein</fullName>
    </submittedName>
</protein>
<gene>
    <name evidence="1" type="ORF">G4911_00860</name>
</gene>
<dbReference type="EMBL" id="JAAIKZ010000001">
    <property type="protein sequence ID" value="NEX73325.1"/>
    <property type="molecule type" value="Genomic_DNA"/>
</dbReference>
<name>A0AAW9Y567_9GAMM</name>
<reference evidence="1 2" key="1">
    <citation type="submission" date="2020-02" db="EMBL/GenBank/DDBJ databases">
        <title>Genome sequencing of Aeromonas rivipollensis.</title>
        <authorList>
            <person name="Fono-Tamo Ubani E.K."/>
            <person name="Lekota K.E."/>
        </authorList>
    </citation>
    <scope>NUCLEOTIDE SEQUENCE [LARGE SCALE GENOMIC DNA]</scope>
    <source>
        <strain evidence="1 2">G87</strain>
    </source>
</reference>